<gene>
    <name evidence="2" type="ORF">A0H81_01778</name>
</gene>
<proteinExistence type="predicted"/>
<dbReference type="EMBL" id="LUGG01000002">
    <property type="protein sequence ID" value="OBZ78193.1"/>
    <property type="molecule type" value="Genomic_DNA"/>
</dbReference>
<evidence type="ECO:0008006" key="4">
    <source>
        <dbReference type="Google" id="ProtNLM"/>
    </source>
</evidence>
<dbReference type="Proteomes" id="UP000092993">
    <property type="component" value="Unassembled WGS sequence"/>
</dbReference>
<feature type="compositionally biased region" description="Low complexity" evidence="1">
    <location>
        <begin position="113"/>
        <end position="128"/>
    </location>
</feature>
<evidence type="ECO:0000313" key="2">
    <source>
        <dbReference type="EMBL" id="OBZ78193.1"/>
    </source>
</evidence>
<comment type="caution">
    <text evidence="2">The sequence shown here is derived from an EMBL/GenBank/DDBJ whole genome shotgun (WGS) entry which is preliminary data.</text>
</comment>
<name>A0A1C7MMW7_GRIFR</name>
<dbReference type="AlphaFoldDB" id="A0A1C7MMW7"/>
<dbReference type="OrthoDB" id="3186724at2759"/>
<keyword evidence="3" id="KW-1185">Reference proteome</keyword>
<protein>
    <recommendedName>
        <fullName evidence="4">Myb/SANT-like domain-containing protein</fullName>
    </recommendedName>
</protein>
<evidence type="ECO:0000313" key="3">
    <source>
        <dbReference type="Proteomes" id="UP000092993"/>
    </source>
</evidence>
<sequence length="183" mass="19447">MAGKPTTEKAQWNDMEVVALIDYLISHKAKSGDDANFKNTTFNAVAIKIKFLQTGGPEKTGKMCIYWDNAHGANIKDDVSAFVWEAYMNVKSHAYMSARGAFAFSPSLSTPPSLATPPSATPSSTMPTTPVPGADNVATPFSTLFSSMPYPSTPDSAPFTLPPTPLDPNSGLQPVGVTLAGFR</sequence>
<reference evidence="2 3" key="1">
    <citation type="submission" date="2016-03" db="EMBL/GenBank/DDBJ databases">
        <title>Whole genome sequencing of Grifola frondosa 9006-11.</title>
        <authorList>
            <person name="Min B."/>
            <person name="Park H."/>
            <person name="Kim J.-G."/>
            <person name="Cho H."/>
            <person name="Oh Y.-L."/>
            <person name="Kong W.-S."/>
            <person name="Choi I.-G."/>
        </authorList>
    </citation>
    <scope>NUCLEOTIDE SEQUENCE [LARGE SCALE GENOMIC DNA]</scope>
    <source>
        <strain evidence="2 3">9006-11</strain>
    </source>
</reference>
<evidence type="ECO:0000256" key="1">
    <source>
        <dbReference type="SAM" id="MobiDB-lite"/>
    </source>
</evidence>
<organism evidence="2 3">
    <name type="scientific">Grifola frondosa</name>
    <name type="common">Maitake</name>
    <name type="synonym">Polyporus frondosus</name>
    <dbReference type="NCBI Taxonomy" id="5627"/>
    <lineage>
        <taxon>Eukaryota</taxon>
        <taxon>Fungi</taxon>
        <taxon>Dikarya</taxon>
        <taxon>Basidiomycota</taxon>
        <taxon>Agaricomycotina</taxon>
        <taxon>Agaricomycetes</taxon>
        <taxon>Polyporales</taxon>
        <taxon>Grifolaceae</taxon>
        <taxon>Grifola</taxon>
    </lineage>
</organism>
<dbReference type="STRING" id="5627.A0A1C7MMW7"/>
<accession>A0A1C7MMW7</accession>
<feature type="region of interest" description="Disordered" evidence="1">
    <location>
        <begin position="113"/>
        <end position="133"/>
    </location>
</feature>